<dbReference type="RefSeq" id="WP_067145082.1">
    <property type="nucleotide sequence ID" value="NZ_CP014265.1"/>
</dbReference>
<feature type="transmembrane region" description="Helical" evidence="1">
    <location>
        <begin position="233"/>
        <end position="260"/>
    </location>
</feature>
<reference evidence="2 4" key="1">
    <citation type="journal article" date="2016" name="Genome Announc.">
        <title>Draft Genome Sequence of the Rumen Methanogen Methanobrevibacter olleyae YLM1.</title>
        <authorList>
            <person name="Kelly W.J."/>
            <person name="Li D."/>
            <person name="Lambie S.C."/>
            <person name="Cox F."/>
            <person name="Attwood G.T."/>
            <person name="Altermann E."/>
            <person name="Leahy S.C."/>
        </authorList>
    </citation>
    <scope>NUCLEOTIDE SEQUENCE [LARGE SCALE GENOMIC DNA]</scope>
    <source>
        <strain evidence="2 4">YLM1</strain>
    </source>
</reference>
<dbReference type="KEGG" id="mol:YLM1_0004"/>
<evidence type="ECO:0000313" key="2">
    <source>
        <dbReference type="EMBL" id="AMK14564.1"/>
    </source>
</evidence>
<evidence type="ECO:0000313" key="3">
    <source>
        <dbReference type="EMBL" id="SFL28051.1"/>
    </source>
</evidence>
<keyword evidence="4" id="KW-1185">Reference proteome</keyword>
<keyword evidence="1" id="KW-1133">Transmembrane helix</keyword>
<feature type="transmembrane region" description="Helical" evidence="1">
    <location>
        <begin position="205"/>
        <end position="227"/>
    </location>
</feature>
<keyword evidence="1" id="KW-0472">Membrane</keyword>
<dbReference type="PATRIC" id="fig|294671.3.peg.4"/>
<dbReference type="OrthoDB" id="107590at2157"/>
<organism evidence="2 4">
    <name type="scientific">Methanobrevibacter olleyae</name>
    <dbReference type="NCBI Taxonomy" id="294671"/>
    <lineage>
        <taxon>Archaea</taxon>
        <taxon>Methanobacteriati</taxon>
        <taxon>Methanobacteriota</taxon>
        <taxon>Methanomada group</taxon>
        <taxon>Methanobacteria</taxon>
        <taxon>Methanobacteriales</taxon>
        <taxon>Methanobacteriaceae</taxon>
        <taxon>Methanobrevibacter</taxon>
    </lineage>
</organism>
<dbReference type="Pfam" id="PF13197">
    <property type="entry name" value="DUF4013"/>
    <property type="match status" value="1"/>
</dbReference>
<evidence type="ECO:0008006" key="6">
    <source>
        <dbReference type="Google" id="ProtNLM"/>
    </source>
</evidence>
<evidence type="ECO:0000313" key="5">
    <source>
        <dbReference type="Proteomes" id="UP000183442"/>
    </source>
</evidence>
<dbReference type="InterPro" id="IPR025098">
    <property type="entry name" value="DUF4013"/>
</dbReference>
<proteinExistence type="predicted"/>
<reference evidence="5" key="4">
    <citation type="submission" date="2016-10" db="EMBL/GenBank/DDBJ databases">
        <authorList>
            <person name="Varghese N."/>
        </authorList>
    </citation>
    <scope>NUCLEOTIDE SEQUENCE [LARGE SCALE GENOMIC DNA]</scope>
    <source>
        <strain evidence="5">DSM 16632</strain>
    </source>
</reference>
<gene>
    <name evidence="3" type="ORF">SAMN02910297_00449</name>
    <name evidence="2" type="ORF">YLM1_0004</name>
</gene>
<feature type="transmembrane region" description="Helical" evidence="1">
    <location>
        <begin position="71"/>
        <end position="94"/>
    </location>
</feature>
<evidence type="ECO:0000256" key="1">
    <source>
        <dbReference type="SAM" id="Phobius"/>
    </source>
</evidence>
<dbReference type="EMBL" id="FOTL01000004">
    <property type="protein sequence ID" value="SFL28051.1"/>
    <property type="molecule type" value="Genomic_DNA"/>
</dbReference>
<dbReference type="Proteomes" id="UP000066376">
    <property type="component" value="Chromosome"/>
</dbReference>
<dbReference type="AlphaFoldDB" id="A0A126QXN0"/>
<feature type="transmembrane region" description="Helical" evidence="1">
    <location>
        <begin position="115"/>
        <end position="143"/>
    </location>
</feature>
<feature type="transmembrane region" description="Helical" evidence="1">
    <location>
        <begin position="22"/>
        <end position="43"/>
    </location>
</feature>
<evidence type="ECO:0000313" key="4">
    <source>
        <dbReference type="Proteomes" id="UP000066376"/>
    </source>
</evidence>
<protein>
    <recommendedName>
        <fullName evidence="6">Membrane domain of glycerophosphoryl diester phosphodiesterase</fullName>
    </recommendedName>
</protein>
<feature type="transmembrane region" description="Helical" evidence="1">
    <location>
        <begin position="155"/>
        <end position="184"/>
    </location>
</feature>
<accession>A0A126QXN0</accession>
<keyword evidence="1" id="KW-0812">Transmembrane</keyword>
<dbReference type="Proteomes" id="UP000183442">
    <property type="component" value="Unassembled WGS sequence"/>
</dbReference>
<sequence length="293" mass="32543">MSSITDVVKEGLKYPFNDGKKVLVLGLIFLISSFISFFIQYLAYDSMKVIAENAPIDTAQKAFSMIPQTNMALIVLSFIVIFILMIFCSGYLYNVIKYSIEARFELPEFKDIKGIFLNGIRSLIVGIAYTILPAILFLLGLMLTVNESIDCSINYIGGIILIISIILAIFISLVEIMAMSNMIYNDELAAAFRFREILALIKNIGWIKFIGILLFSFITIMIISAFFNFLFGAIAFGISILTGSALVLALINLILNALLIESYTSIVISRIYGSIYKEATNIGGNDGELEKLE</sequence>
<reference evidence="3" key="3">
    <citation type="submission" date="2016-10" db="EMBL/GenBank/DDBJ databases">
        <authorList>
            <person name="de Groot N.N."/>
        </authorList>
    </citation>
    <scope>NUCLEOTIDE SEQUENCE [LARGE SCALE GENOMIC DNA]</scope>
    <source>
        <strain evidence="3">DSM 16632</strain>
    </source>
</reference>
<dbReference type="EMBL" id="CP014265">
    <property type="protein sequence ID" value="AMK14564.1"/>
    <property type="molecule type" value="Genomic_DNA"/>
</dbReference>
<dbReference type="GeneID" id="28488301"/>
<dbReference type="STRING" id="294671.YLM1_0004"/>
<name>A0A126QXN0_METOL</name>
<reference evidence="4" key="2">
    <citation type="submission" date="2016-02" db="EMBL/GenBank/DDBJ databases">
        <title>The draft genome sequence of the rumen methanogen Methanobrevibacter olleyae YLM1.</title>
        <authorList>
            <consortium name="New Zealand Agricultural Greenhouse Gas Research Centre/Pastoral Greenhouse Gas Research Consortium"/>
            <person name="Kelly W.J."/>
            <person name="Li D."/>
            <person name="Lambie S.C."/>
            <person name="Attwood G.T."/>
            <person name="Altermann E."/>
            <person name="Leahy S.C."/>
        </authorList>
    </citation>
    <scope>NUCLEOTIDE SEQUENCE [LARGE SCALE GENOMIC DNA]</scope>
    <source>
        <strain evidence="4">YLM1</strain>
    </source>
</reference>